<reference evidence="1" key="2">
    <citation type="submission" date="2011-02" db="EMBL/GenBank/DDBJ databases">
        <authorList>
            <person name="MacLean D."/>
        </authorList>
    </citation>
    <scope>NUCLEOTIDE SEQUENCE</scope>
</reference>
<evidence type="ECO:0000313" key="1">
    <source>
        <dbReference type="EMBL" id="CCA23992.1"/>
    </source>
</evidence>
<sequence>MEYCEMALYIFSVNRRYLTTIFSVKWVHTVMGFTTLPARDPIVGERAPRPLGAALRATKPNEVLYSMPKASDGFKYILVSKDGMSGFCELIPWKQANAEAVVH</sequence>
<name>F0WRM8_9STRA</name>
<organism evidence="1">
    <name type="scientific">Albugo laibachii Nc14</name>
    <dbReference type="NCBI Taxonomy" id="890382"/>
    <lineage>
        <taxon>Eukaryota</taxon>
        <taxon>Sar</taxon>
        <taxon>Stramenopiles</taxon>
        <taxon>Oomycota</taxon>
        <taxon>Peronosporomycetes</taxon>
        <taxon>Albuginales</taxon>
        <taxon>Albuginaceae</taxon>
        <taxon>Albugo</taxon>
    </lineage>
</organism>
<gene>
    <name evidence="1" type="primary">AlNc14C217G9026</name>
    <name evidence="1" type="ORF">ALNC14_101360</name>
</gene>
<protein>
    <submittedName>
        <fullName evidence="1">AlNc14C217G9026 protein</fullName>
    </submittedName>
</protein>
<reference evidence="1" key="1">
    <citation type="journal article" date="2011" name="PLoS Biol.">
        <title>Gene gain and loss during evolution of obligate parasitism in the white rust pathogen of Arabidopsis thaliana.</title>
        <authorList>
            <person name="Kemen E."/>
            <person name="Gardiner A."/>
            <person name="Schultz-Larsen T."/>
            <person name="Kemen A.C."/>
            <person name="Balmuth A.L."/>
            <person name="Robert-Seilaniantz A."/>
            <person name="Bailey K."/>
            <person name="Holub E."/>
            <person name="Studholme D.J."/>
            <person name="Maclean D."/>
            <person name="Jones J.D."/>
        </authorList>
    </citation>
    <scope>NUCLEOTIDE SEQUENCE</scope>
</reference>
<dbReference type="EMBL" id="FR824262">
    <property type="protein sequence ID" value="CCA23992.1"/>
    <property type="molecule type" value="Genomic_DNA"/>
</dbReference>
<proteinExistence type="predicted"/>
<dbReference type="AlphaFoldDB" id="F0WRM8"/>
<accession>F0WRM8</accession>
<dbReference type="HOGENOM" id="CLU_2268853_0_0_1"/>